<sequence length="282" mass="31225">MIDLRQLTPPTRSAGGNRARQCWLLLAPAMLFLGGCHTASIAPPPAPQNLLAHWSSESVTVDGRLLESVWEHAVAYPLSFSLADSPEGQSPSEAGTVRLAWDNEYLYAAFEFQDSDVIEEGDADQLQQQRTGDVAELFLKPQGQPWYWEFHVTARARKSAFFFPSQGRSGLPSNFDFEHGTRAGAMIDGTLNEWSDQDGGWTAEMAIPLRDLSVQGEDFDPDSEWRVLAARYNYAYSLPAPELSSAPQLPRTSFHDHPHYGFLQFQKPHSAAGATETPDTAN</sequence>
<accession>A0ABU1AEC4</accession>
<gene>
    <name evidence="2" type="ORF">QEH59_01030</name>
</gene>
<dbReference type="SUPFAM" id="SSF49344">
    <property type="entry name" value="CBD9-like"/>
    <property type="match status" value="1"/>
</dbReference>
<dbReference type="RefSeq" id="WP_308983497.1">
    <property type="nucleotide sequence ID" value="NZ_JARXIC010000001.1"/>
</dbReference>
<reference evidence="2 3" key="1">
    <citation type="submission" date="2023-04" db="EMBL/GenBank/DDBJ databases">
        <title>A novel bacteria isolated from coastal sediment.</title>
        <authorList>
            <person name="Liu X.-J."/>
            <person name="Du Z.-J."/>
        </authorList>
    </citation>
    <scope>NUCLEOTIDE SEQUENCE [LARGE SCALE GENOMIC DNA]</scope>
    <source>
        <strain evidence="2 3">SDUM461004</strain>
    </source>
</reference>
<dbReference type="InterPro" id="IPR010502">
    <property type="entry name" value="Carb-bd_dom_fam9"/>
</dbReference>
<evidence type="ECO:0000313" key="3">
    <source>
        <dbReference type="Proteomes" id="UP001243717"/>
    </source>
</evidence>
<evidence type="ECO:0000259" key="1">
    <source>
        <dbReference type="Pfam" id="PF06452"/>
    </source>
</evidence>
<dbReference type="Pfam" id="PF06452">
    <property type="entry name" value="CBM9_1"/>
    <property type="match status" value="1"/>
</dbReference>
<dbReference type="Gene3D" id="2.60.40.1190">
    <property type="match status" value="1"/>
</dbReference>
<dbReference type="Proteomes" id="UP001243717">
    <property type="component" value="Unassembled WGS sequence"/>
</dbReference>
<protein>
    <submittedName>
        <fullName evidence="2">Carbohydrate-binding family 9-like protein</fullName>
    </submittedName>
</protein>
<name>A0ABU1AEC4_9BACT</name>
<comment type="caution">
    <text evidence="2">The sequence shown here is derived from an EMBL/GenBank/DDBJ whole genome shotgun (WGS) entry which is preliminary data.</text>
</comment>
<proteinExistence type="predicted"/>
<evidence type="ECO:0000313" key="2">
    <source>
        <dbReference type="EMBL" id="MDQ8192989.1"/>
    </source>
</evidence>
<organism evidence="2 3">
    <name type="scientific">Thalassobacterium sedimentorum</name>
    <dbReference type="NCBI Taxonomy" id="3041258"/>
    <lineage>
        <taxon>Bacteria</taxon>
        <taxon>Pseudomonadati</taxon>
        <taxon>Verrucomicrobiota</taxon>
        <taxon>Opitutia</taxon>
        <taxon>Puniceicoccales</taxon>
        <taxon>Coraliomargaritaceae</taxon>
        <taxon>Thalassobacterium</taxon>
    </lineage>
</organism>
<dbReference type="EMBL" id="JARXIC010000001">
    <property type="protein sequence ID" value="MDQ8192989.1"/>
    <property type="molecule type" value="Genomic_DNA"/>
</dbReference>
<dbReference type="CDD" id="cd09620">
    <property type="entry name" value="CBM9_like_3"/>
    <property type="match status" value="1"/>
</dbReference>
<keyword evidence="3" id="KW-1185">Reference proteome</keyword>
<feature type="domain" description="Carbohydrate-binding" evidence="1">
    <location>
        <begin position="61"/>
        <end position="212"/>
    </location>
</feature>